<gene>
    <name evidence="12" type="primary">valS</name>
    <name evidence="17" type="ORF">BHS09_21965</name>
</gene>
<feature type="compositionally biased region" description="Basic residues" evidence="13">
    <location>
        <begin position="1264"/>
        <end position="1276"/>
    </location>
</feature>
<dbReference type="GO" id="GO:0002161">
    <property type="term" value="F:aminoacyl-tRNA deacylase activity"/>
    <property type="evidence" value="ECO:0007669"/>
    <property type="project" value="InterPro"/>
</dbReference>
<dbReference type="NCBIfam" id="TIGR00422">
    <property type="entry name" value="valS"/>
    <property type="match status" value="1"/>
</dbReference>
<dbReference type="FunFam" id="3.40.50.620:FF:000032">
    <property type="entry name" value="Valine--tRNA ligase"/>
    <property type="match status" value="1"/>
</dbReference>
<evidence type="ECO:0000256" key="6">
    <source>
        <dbReference type="ARBA" id="ARBA00022840"/>
    </source>
</evidence>
<evidence type="ECO:0000256" key="13">
    <source>
        <dbReference type="SAM" id="MobiDB-lite"/>
    </source>
</evidence>
<keyword evidence="3 12" id="KW-0963">Cytoplasm</keyword>
<evidence type="ECO:0000256" key="3">
    <source>
        <dbReference type="ARBA" id="ARBA00022490"/>
    </source>
</evidence>
<feature type="compositionally biased region" description="Low complexity" evidence="13">
    <location>
        <begin position="942"/>
        <end position="952"/>
    </location>
</feature>
<protein>
    <recommendedName>
        <fullName evidence="12">Valine--tRNA ligase</fullName>
        <ecNumber evidence="12">6.1.1.9</ecNumber>
    </recommendedName>
    <alternativeName>
        <fullName evidence="12">Valyl-tRNA synthetase</fullName>
        <shortName evidence="12">ValRS</shortName>
    </alternativeName>
</protein>
<comment type="subcellular location">
    <subcellularLocation>
        <location evidence="1 12">Cytoplasm</location>
    </subcellularLocation>
</comment>
<evidence type="ECO:0000256" key="8">
    <source>
        <dbReference type="ARBA" id="ARBA00023054"/>
    </source>
</evidence>
<dbReference type="InterPro" id="IPR002303">
    <property type="entry name" value="Valyl-tRNA_ligase"/>
</dbReference>
<feature type="domain" description="Valyl-tRNA synthetase tRNA-binding arm" evidence="16">
    <location>
        <begin position="867"/>
        <end position="931"/>
    </location>
</feature>
<evidence type="ECO:0000313" key="17">
    <source>
        <dbReference type="EMBL" id="QDE69430.1"/>
    </source>
</evidence>
<dbReference type="GO" id="GO:0005829">
    <property type="term" value="C:cytosol"/>
    <property type="evidence" value="ECO:0007669"/>
    <property type="project" value="TreeGrafter"/>
</dbReference>
<feature type="compositionally biased region" description="Low complexity" evidence="13">
    <location>
        <begin position="1277"/>
        <end position="1293"/>
    </location>
</feature>
<evidence type="ECO:0000256" key="10">
    <source>
        <dbReference type="ARBA" id="ARBA00047552"/>
    </source>
</evidence>
<dbReference type="InterPro" id="IPR010978">
    <property type="entry name" value="tRNA-bd_arm"/>
</dbReference>
<dbReference type="SUPFAM" id="SSF50677">
    <property type="entry name" value="ValRS/IleRS/LeuRS editing domain"/>
    <property type="match status" value="1"/>
</dbReference>
<feature type="compositionally biased region" description="Low complexity" evidence="13">
    <location>
        <begin position="1189"/>
        <end position="1201"/>
    </location>
</feature>
<comment type="catalytic activity">
    <reaction evidence="10 12">
        <text>tRNA(Val) + L-valine + ATP = L-valyl-tRNA(Val) + AMP + diphosphate</text>
        <dbReference type="Rhea" id="RHEA:10704"/>
        <dbReference type="Rhea" id="RHEA-COMP:9672"/>
        <dbReference type="Rhea" id="RHEA-COMP:9708"/>
        <dbReference type="ChEBI" id="CHEBI:30616"/>
        <dbReference type="ChEBI" id="CHEBI:33019"/>
        <dbReference type="ChEBI" id="CHEBI:57762"/>
        <dbReference type="ChEBI" id="CHEBI:78442"/>
        <dbReference type="ChEBI" id="CHEBI:78537"/>
        <dbReference type="ChEBI" id="CHEBI:456215"/>
        <dbReference type="EC" id="6.1.1.9"/>
    </reaction>
</comment>
<dbReference type="Gene3D" id="2.170.220.10">
    <property type="match status" value="1"/>
</dbReference>
<dbReference type="InterPro" id="IPR014729">
    <property type="entry name" value="Rossmann-like_a/b/a_fold"/>
</dbReference>
<dbReference type="Pfam" id="PF08264">
    <property type="entry name" value="Anticodon_1"/>
    <property type="match status" value="1"/>
</dbReference>
<comment type="function">
    <text evidence="12">Catalyzes the attachment of valine to tRNA(Val). As ValRS can inadvertently accommodate and process structurally similar amino acids such as threonine, to avoid such errors, it has a 'posttransfer' editing activity that hydrolyzes mischarged Thr-tRNA(Val) in a tRNA-dependent manner.</text>
</comment>
<dbReference type="GO" id="GO:0006438">
    <property type="term" value="P:valyl-tRNA aminoacylation"/>
    <property type="evidence" value="ECO:0007669"/>
    <property type="project" value="UniProtKB-UniRule"/>
</dbReference>
<evidence type="ECO:0000256" key="9">
    <source>
        <dbReference type="ARBA" id="ARBA00023146"/>
    </source>
</evidence>
<keyword evidence="8 12" id="KW-0175">Coiled coil</keyword>
<feature type="region of interest" description="Disordered" evidence="13">
    <location>
        <begin position="1140"/>
        <end position="1302"/>
    </location>
</feature>
<dbReference type="PANTHER" id="PTHR11946">
    <property type="entry name" value="VALYL-TRNA SYNTHETASES"/>
    <property type="match status" value="1"/>
</dbReference>
<feature type="compositionally biased region" description="Basic residues" evidence="13">
    <location>
        <begin position="1178"/>
        <end position="1188"/>
    </location>
</feature>
<reference evidence="17 18" key="1">
    <citation type="journal article" date="2019" name="Science">
        <title>Social genes are selection hotspots in kin groups of a soil microbe.</title>
        <authorList>
            <person name="Wielgoss S."/>
            <person name="Wolfensberger R."/>
            <person name="Sun L."/>
            <person name="Fiegna F."/>
            <person name="Velicer G.J."/>
        </authorList>
    </citation>
    <scope>NUCLEOTIDE SEQUENCE [LARGE SCALE GENOMIC DNA]</scope>
    <source>
        <strain evidence="17 18">MC3.5.9c15</strain>
    </source>
</reference>
<evidence type="ECO:0000256" key="11">
    <source>
        <dbReference type="ARBA" id="ARBA00060830"/>
    </source>
</evidence>
<feature type="compositionally biased region" description="Low complexity" evidence="13">
    <location>
        <begin position="1208"/>
        <end position="1220"/>
    </location>
</feature>
<dbReference type="FunFam" id="3.40.50.620:FF:000078">
    <property type="entry name" value="Valine--tRNA ligase, mitochondrial"/>
    <property type="match status" value="1"/>
</dbReference>
<dbReference type="PROSITE" id="PS00178">
    <property type="entry name" value="AA_TRNA_LIGASE_I"/>
    <property type="match status" value="1"/>
</dbReference>
<evidence type="ECO:0000256" key="4">
    <source>
        <dbReference type="ARBA" id="ARBA00022598"/>
    </source>
</evidence>
<accession>A0AAE6KTQ9</accession>
<dbReference type="Pfam" id="PF00133">
    <property type="entry name" value="tRNA-synt_1"/>
    <property type="match status" value="1"/>
</dbReference>
<dbReference type="FunFam" id="1.10.287.380:FF:000001">
    <property type="entry name" value="Valine--tRNA ligase"/>
    <property type="match status" value="1"/>
</dbReference>
<feature type="compositionally biased region" description="Low complexity" evidence="13">
    <location>
        <begin position="1165"/>
        <end position="1177"/>
    </location>
</feature>
<dbReference type="InterPro" id="IPR033705">
    <property type="entry name" value="Anticodon_Ia_Val"/>
</dbReference>
<dbReference type="InterPro" id="IPR001412">
    <property type="entry name" value="aa-tRNA-synth_I_CS"/>
</dbReference>
<keyword evidence="9 12" id="KW-0030">Aminoacyl-tRNA synthetase</keyword>
<dbReference type="Pfam" id="PF10458">
    <property type="entry name" value="Val_tRNA-synt_C"/>
    <property type="match status" value="1"/>
</dbReference>
<feature type="coiled-coil region" evidence="12">
    <location>
        <begin position="865"/>
        <end position="927"/>
    </location>
</feature>
<dbReference type="SUPFAM" id="SSF52374">
    <property type="entry name" value="Nucleotidylyl transferase"/>
    <property type="match status" value="1"/>
</dbReference>
<evidence type="ECO:0000256" key="5">
    <source>
        <dbReference type="ARBA" id="ARBA00022741"/>
    </source>
</evidence>
<comment type="similarity">
    <text evidence="11 12">Belongs to the class-I aminoacyl-tRNA synthetase family. ValS type 1 subfamily.</text>
</comment>
<dbReference type="Gene3D" id="1.10.287.380">
    <property type="entry name" value="Valyl-tRNA synthetase, C-terminal domain"/>
    <property type="match status" value="1"/>
</dbReference>
<dbReference type="Proteomes" id="UP000320179">
    <property type="component" value="Chromosome"/>
</dbReference>
<keyword evidence="7 12" id="KW-0648">Protein biosynthesis</keyword>
<dbReference type="SUPFAM" id="SSF46589">
    <property type="entry name" value="tRNA-binding arm"/>
    <property type="match status" value="1"/>
</dbReference>
<dbReference type="FunFam" id="3.90.740.10:FF:000005">
    <property type="entry name" value="Valine--tRNA ligase, mitochondrial"/>
    <property type="match status" value="1"/>
</dbReference>
<dbReference type="HAMAP" id="MF_02004">
    <property type="entry name" value="Val_tRNA_synth_type1"/>
    <property type="match status" value="1"/>
</dbReference>
<dbReference type="Gene3D" id="1.10.730.10">
    <property type="entry name" value="Isoleucyl-tRNA Synthetase, Domain 1"/>
    <property type="match status" value="1"/>
</dbReference>
<dbReference type="Gene3D" id="3.90.740.10">
    <property type="entry name" value="Valyl/Leucyl/Isoleucyl-tRNA synthetase, editing domain"/>
    <property type="match status" value="1"/>
</dbReference>
<feature type="compositionally biased region" description="Basic residues" evidence="13">
    <location>
        <begin position="1221"/>
        <end position="1255"/>
    </location>
</feature>
<dbReference type="SUPFAM" id="SSF47323">
    <property type="entry name" value="Anticodon-binding domain of a subclass of class I aminoacyl-tRNA synthetases"/>
    <property type="match status" value="1"/>
</dbReference>
<dbReference type="FunFam" id="1.10.730.10:FF:000009">
    <property type="entry name" value="Valine--tRNA ligase, mitochondrial"/>
    <property type="match status" value="1"/>
</dbReference>
<dbReference type="NCBIfam" id="NF011492">
    <property type="entry name" value="PRK14900.1"/>
    <property type="match status" value="1"/>
</dbReference>
<feature type="short sequence motif" description="'HIGH' region" evidence="12">
    <location>
        <begin position="48"/>
        <end position="58"/>
    </location>
</feature>
<evidence type="ECO:0000256" key="12">
    <source>
        <dbReference type="HAMAP-Rule" id="MF_02004"/>
    </source>
</evidence>
<dbReference type="GO" id="GO:0005524">
    <property type="term" value="F:ATP binding"/>
    <property type="evidence" value="ECO:0007669"/>
    <property type="project" value="UniProtKB-UniRule"/>
</dbReference>
<evidence type="ECO:0000259" key="15">
    <source>
        <dbReference type="Pfam" id="PF08264"/>
    </source>
</evidence>
<dbReference type="Gene3D" id="3.40.50.620">
    <property type="entry name" value="HUPs"/>
    <property type="match status" value="2"/>
</dbReference>
<dbReference type="EMBL" id="CP017174">
    <property type="protein sequence ID" value="QDE69430.1"/>
    <property type="molecule type" value="Genomic_DNA"/>
</dbReference>
<comment type="subunit">
    <text evidence="2 12">Monomer.</text>
</comment>
<evidence type="ECO:0000259" key="14">
    <source>
        <dbReference type="Pfam" id="PF00133"/>
    </source>
</evidence>
<comment type="domain">
    <text evidence="12">The C-terminal coiled-coil domain is crucial for aminoacylation activity.</text>
</comment>
<feature type="short sequence motif" description="'KMSKS' region" evidence="12">
    <location>
        <begin position="555"/>
        <end position="559"/>
    </location>
</feature>
<evidence type="ECO:0000256" key="2">
    <source>
        <dbReference type="ARBA" id="ARBA00011245"/>
    </source>
</evidence>
<dbReference type="InterPro" id="IPR019499">
    <property type="entry name" value="Val-tRNA_synth_tRNA-bd"/>
</dbReference>
<dbReference type="PRINTS" id="PR00986">
    <property type="entry name" value="TRNASYNTHVAL"/>
</dbReference>
<dbReference type="NCBIfam" id="NF004349">
    <property type="entry name" value="PRK05729.1"/>
    <property type="match status" value="1"/>
</dbReference>
<evidence type="ECO:0000256" key="1">
    <source>
        <dbReference type="ARBA" id="ARBA00004496"/>
    </source>
</evidence>
<feature type="domain" description="Aminoacyl-tRNA synthetase class Ia" evidence="14">
    <location>
        <begin position="20"/>
        <end position="615"/>
    </location>
</feature>
<organism evidence="17 18">
    <name type="scientific">Myxococcus xanthus</name>
    <dbReference type="NCBI Taxonomy" id="34"/>
    <lineage>
        <taxon>Bacteria</taxon>
        <taxon>Pseudomonadati</taxon>
        <taxon>Myxococcota</taxon>
        <taxon>Myxococcia</taxon>
        <taxon>Myxococcales</taxon>
        <taxon>Cystobacterineae</taxon>
        <taxon>Myxococcaceae</taxon>
        <taxon>Myxococcus</taxon>
    </lineage>
</organism>
<evidence type="ECO:0000313" key="18">
    <source>
        <dbReference type="Proteomes" id="UP000320179"/>
    </source>
</evidence>
<name>A0AAE6KTQ9_MYXXA</name>
<dbReference type="InterPro" id="IPR013155">
    <property type="entry name" value="M/V/L/I-tRNA-synth_anticd-bd"/>
</dbReference>
<dbReference type="InterPro" id="IPR009080">
    <property type="entry name" value="tRNAsynth_Ia_anticodon-bd"/>
</dbReference>
<dbReference type="InterPro" id="IPR002300">
    <property type="entry name" value="aa-tRNA-synth_Ia"/>
</dbReference>
<dbReference type="EC" id="6.1.1.9" evidence="12"/>
<comment type="domain">
    <text evidence="12">ValRS has two distinct active sites: one for aminoacylation and one for editing. The misactivated threonine is translocated from the active site to the editing site.</text>
</comment>
<feature type="domain" description="Methionyl/Valyl/Leucyl/Isoleucyl-tRNA synthetase anticodon-binding" evidence="15">
    <location>
        <begin position="659"/>
        <end position="808"/>
    </location>
</feature>
<dbReference type="CDD" id="cd00817">
    <property type="entry name" value="ValRS_core"/>
    <property type="match status" value="1"/>
</dbReference>
<keyword evidence="4 12" id="KW-0436">Ligase</keyword>
<dbReference type="PANTHER" id="PTHR11946:SF93">
    <property type="entry name" value="VALINE--TRNA LIGASE, CHLOROPLASTIC_MITOCHONDRIAL 2"/>
    <property type="match status" value="1"/>
</dbReference>
<keyword evidence="6 12" id="KW-0067">ATP-binding</keyword>
<proteinExistence type="inferred from homology"/>
<feature type="region of interest" description="Disordered" evidence="13">
    <location>
        <begin position="928"/>
        <end position="1018"/>
    </location>
</feature>
<evidence type="ECO:0000256" key="7">
    <source>
        <dbReference type="ARBA" id="ARBA00022917"/>
    </source>
</evidence>
<dbReference type="GO" id="GO:0004832">
    <property type="term" value="F:valine-tRNA ligase activity"/>
    <property type="evidence" value="ECO:0007669"/>
    <property type="project" value="UniProtKB-UniRule"/>
</dbReference>
<dbReference type="InterPro" id="IPR037118">
    <property type="entry name" value="Val-tRNA_synth_C_sf"/>
</dbReference>
<dbReference type="InterPro" id="IPR009008">
    <property type="entry name" value="Val/Leu/Ile-tRNA-synth_edit"/>
</dbReference>
<sequence>MTDTTELSKAYEPTEVEARRYAFWLERNYFRAEAPSDKPPFSIVLPPPNVTGSLHIGHALTATIQDILTRWKRMSGFNALWLPGTDHAGIATQMVVERELKATEGKSRHDLGREAFLERVWEWKGKFGARIGEQHRYLGASLDWSRERFTMDEQSSAAVREVFVRLYEEGLMYRAQKLINWCPSCRTALSDLEVEHQEKNGSIWHIRYPVKDSDRTLTVATTRPETMLGDTAVAVHPEDERYQDLIGKHVVLPLSGREIPIIADGELVDPKFGTGVVKVTPAHDFNDYQTGLRHKLPMLSILDESARMTKETGKYAGLDRFEARKQVLADLQEQGLLEKEEPHKLSVGTCQRSATVVEPRLSPQWFVKIEPLAKPAIEAVEQGRTKFVPESWTNTYFHWMRNIHDWCVSRQLWWGHQIPAYYCTACSPRLGDDTDLPLDAATVKVGGVDFARAEPIVAREQPSACPKCGGATFIQDPDVLDTWFSSALWPFSTLGWPRNTPDLQTFYPTSVMETGHDIIFFWVARMMMMGLHFMGDVPFRTVYLHAMVRDEKGEKMSKTKKNVIDPLDVILGAPADKLEPTLRNKFPQGMPAFGADALRFTLASLTQQGRDIKLSMDRMAGYKAFCNKLWNASRFALMNMGEFTLDERPLKERPLTLADRWILSRLQRATTEARASLETYGFAEAASTLYQFLWAEFCDWYIELAKGSLYGTDEQAKDSARAVLVYSLDRILRLLHPFMPFITEEIWQKLPMSRSVDSIMIASYPEPDADLVDEAAEAEMAPVIATIEGLRTIRGESNLSPATKVKAVVQSPDARTRELLERWRAYLMPLAGLSEVEIGAPGTKPPQAAAFVGTNLEIYVPLAGLIDLDAERDRLRKEIARAEQEAAGVLRKLENPNFVAKAPPDVVEKDRARVEELKERKAKLQDHLQRIAPEPAMPAAPPSESSTPTESVEPTEADIATEADVATEPITPPESAASLETRPPVEGGTEYETLAESTEEEEASTVPAEVKVAPDAEAEGNVDLAEELKDELEAAGGVTEAADPQVQEALEKLRAGTKEGLSPADHHDLGVAYMSMGLVDDAMREFNTARAGGDAREVPAAAKQEAAESEQTVASTAKAVVKAALAAVKKASSIAKDTVVEAVSASDEEPAAPAKARPAKKAAGKKAAVTKAAGAKGAAKKGAAKKASAKGAAKKASAQKAAAKKAPAKAASKKASAQKAAAKKAPAKGAAKKAAAKKAPAKVAAKKAATKKGAAKKVAAASKKPVKKAAGRKAPAKKAPASKAAAKKGTGAKPKARAKARR</sequence>
<dbReference type="RefSeq" id="WP_140798912.1">
    <property type="nucleotide sequence ID" value="NZ_CP017173.1"/>
</dbReference>
<keyword evidence="5 12" id="KW-0547">Nucleotide-binding</keyword>
<evidence type="ECO:0000259" key="16">
    <source>
        <dbReference type="Pfam" id="PF10458"/>
    </source>
</evidence>
<dbReference type="CDD" id="cd07962">
    <property type="entry name" value="Anticodon_Ia_Val"/>
    <property type="match status" value="1"/>
</dbReference>
<feature type="binding site" evidence="12">
    <location>
        <position position="558"/>
    </location>
    <ligand>
        <name>ATP</name>
        <dbReference type="ChEBI" id="CHEBI:30616"/>
    </ligand>
</feature>